<dbReference type="PANTHER" id="PTHR46060">
    <property type="entry name" value="MARINER MOS1 TRANSPOSASE-LIKE PROTEIN"/>
    <property type="match status" value="1"/>
</dbReference>
<dbReference type="PANTHER" id="PTHR46060:SF1">
    <property type="entry name" value="MARINER MOS1 TRANSPOSASE-LIKE PROTEIN"/>
    <property type="match status" value="1"/>
</dbReference>
<evidence type="ECO:0000313" key="2">
    <source>
        <dbReference type="Proteomes" id="UP000499080"/>
    </source>
</evidence>
<dbReference type="EMBL" id="BGPR01040369">
    <property type="protein sequence ID" value="GBO16476.1"/>
    <property type="molecule type" value="Genomic_DNA"/>
</dbReference>
<name>A0A4Y2UXJ6_ARAVE</name>
<comment type="caution">
    <text evidence="1">The sequence shown here is derived from an EMBL/GenBank/DDBJ whole genome shotgun (WGS) entry which is preliminary data.</text>
</comment>
<organism evidence="1 2">
    <name type="scientific">Araneus ventricosus</name>
    <name type="common">Orbweaver spider</name>
    <name type="synonym">Epeira ventricosa</name>
    <dbReference type="NCBI Taxonomy" id="182803"/>
    <lineage>
        <taxon>Eukaryota</taxon>
        <taxon>Metazoa</taxon>
        <taxon>Ecdysozoa</taxon>
        <taxon>Arthropoda</taxon>
        <taxon>Chelicerata</taxon>
        <taxon>Arachnida</taxon>
        <taxon>Araneae</taxon>
        <taxon>Araneomorphae</taxon>
        <taxon>Entelegynae</taxon>
        <taxon>Araneoidea</taxon>
        <taxon>Araneidae</taxon>
        <taxon>Araneus</taxon>
    </lineage>
</organism>
<sequence length="185" mass="20598">MREAAETTNQHARDFSIVPIPVKFVKPGGHCIQIKYRSRISYSPDLAPSDFHLFLKREEFLGGKRFGSDEELENAVTTWLNELAAEEYDMGILKLVDRNDKRLNVGESVKEASLCALDQRGASVLCHASDITDGLVSISPSRRVGKIWRSAVLEIACAKPDYAETTVLSIFGGSRPDCFVRCCCR</sequence>
<dbReference type="InterPro" id="IPR052709">
    <property type="entry name" value="Transposase-MT_Hybrid"/>
</dbReference>
<dbReference type="OrthoDB" id="6435573at2759"/>
<gene>
    <name evidence="1" type="ORF">AVEN_166828_1</name>
</gene>
<evidence type="ECO:0000313" key="1">
    <source>
        <dbReference type="EMBL" id="GBO16476.1"/>
    </source>
</evidence>
<dbReference type="GO" id="GO:0003676">
    <property type="term" value="F:nucleic acid binding"/>
    <property type="evidence" value="ECO:0007669"/>
    <property type="project" value="InterPro"/>
</dbReference>
<reference evidence="1 2" key="1">
    <citation type="journal article" date="2019" name="Sci. Rep.">
        <title>Orb-weaving spider Araneus ventricosus genome elucidates the spidroin gene catalogue.</title>
        <authorList>
            <person name="Kono N."/>
            <person name="Nakamura H."/>
            <person name="Ohtoshi R."/>
            <person name="Moran D.A.P."/>
            <person name="Shinohara A."/>
            <person name="Yoshida Y."/>
            <person name="Fujiwara M."/>
            <person name="Mori M."/>
            <person name="Tomita M."/>
            <person name="Arakawa K."/>
        </authorList>
    </citation>
    <scope>NUCLEOTIDE SEQUENCE [LARGE SCALE GENOMIC DNA]</scope>
</reference>
<dbReference type="InterPro" id="IPR036397">
    <property type="entry name" value="RNaseH_sf"/>
</dbReference>
<dbReference type="Gene3D" id="3.30.420.10">
    <property type="entry name" value="Ribonuclease H-like superfamily/Ribonuclease H"/>
    <property type="match status" value="1"/>
</dbReference>
<keyword evidence="2" id="KW-1185">Reference proteome</keyword>
<proteinExistence type="predicted"/>
<accession>A0A4Y2UXJ6</accession>
<dbReference type="Proteomes" id="UP000499080">
    <property type="component" value="Unassembled WGS sequence"/>
</dbReference>
<dbReference type="AlphaFoldDB" id="A0A4Y2UXJ6"/>
<protein>
    <submittedName>
        <fullName evidence="1">Uncharacterized protein</fullName>
    </submittedName>
</protein>